<dbReference type="PROSITE" id="PS50206">
    <property type="entry name" value="RHODANESE_3"/>
    <property type="match status" value="1"/>
</dbReference>
<gene>
    <name evidence="2" type="ORF">Q9L58_010207</name>
</gene>
<evidence type="ECO:0000313" key="2">
    <source>
        <dbReference type="EMBL" id="KAL0630937.1"/>
    </source>
</evidence>
<dbReference type="Gene3D" id="3.40.250.10">
    <property type="entry name" value="Rhodanese-like domain"/>
    <property type="match status" value="1"/>
</dbReference>
<evidence type="ECO:0000259" key="1">
    <source>
        <dbReference type="PROSITE" id="PS50206"/>
    </source>
</evidence>
<dbReference type="SMART" id="SM00450">
    <property type="entry name" value="RHOD"/>
    <property type="match status" value="1"/>
</dbReference>
<dbReference type="InterPro" id="IPR001763">
    <property type="entry name" value="Rhodanese-like_dom"/>
</dbReference>
<organism evidence="2 3">
    <name type="scientific">Discina gigas</name>
    <dbReference type="NCBI Taxonomy" id="1032678"/>
    <lineage>
        <taxon>Eukaryota</taxon>
        <taxon>Fungi</taxon>
        <taxon>Dikarya</taxon>
        <taxon>Ascomycota</taxon>
        <taxon>Pezizomycotina</taxon>
        <taxon>Pezizomycetes</taxon>
        <taxon>Pezizales</taxon>
        <taxon>Discinaceae</taxon>
        <taxon>Discina</taxon>
    </lineage>
</organism>
<dbReference type="PANTHER" id="PTHR44086:SF10">
    <property type="entry name" value="THIOSULFATE SULFURTRANSFERASE_RHODANESE-LIKE DOMAIN-CONTAINING PROTEIN 3"/>
    <property type="match status" value="1"/>
</dbReference>
<reference evidence="2 3" key="1">
    <citation type="submission" date="2024-02" db="EMBL/GenBank/DDBJ databases">
        <title>Discinaceae phylogenomics.</title>
        <authorList>
            <person name="Dirks A.C."/>
            <person name="James T.Y."/>
        </authorList>
    </citation>
    <scope>NUCLEOTIDE SEQUENCE [LARGE SCALE GENOMIC DNA]</scope>
    <source>
        <strain evidence="2 3">ACD0624</strain>
    </source>
</reference>
<dbReference type="Pfam" id="PF00581">
    <property type="entry name" value="Rhodanese"/>
    <property type="match status" value="1"/>
</dbReference>
<accession>A0ABR3G4R4</accession>
<keyword evidence="3" id="KW-1185">Reference proteome</keyword>
<dbReference type="SUPFAM" id="SSF52821">
    <property type="entry name" value="Rhodanese/Cell cycle control phosphatase"/>
    <property type="match status" value="1"/>
</dbReference>
<evidence type="ECO:0000313" key="3">
    <source>
        <dbReference type="Proteomes" id="UP001447188"/>
    </source>
</evidence>
<proteinExistence type="predicted"/>
<sequence>MAYKRIATALVRFTAARPLSRAIVPLRLRPSVQSQVSYEGIRHYSGPASGNTTVYTFQDIKSLSSNPSLDRILIDVREPNEFGAGAIPTAINLPITSAPEALSMLADEFENRFGFAKPEEDKELVFYCKSGVRSSGAAQLALQNGYRKVGEYRGSWLDWAEKTSGGA</sequence>
<comment type="caution">
    <text evidence="2">The sequence shown here is derived from an EMBL/GenBank/DDBJ whole genome shotgun (WGS) entry which is preliminary data.</text>
</comment>
<dbReference type="InterPro" id="IPR036873">
    <property type="entry name" value="Rhodanese-like_dom_sf"/>
</dbReference>
<dbReference type="EMBL" id="JBBBZM010000336">
    <property type="protein sequence ID" value="KAL0630937.1"/>
    <property type="molecule type" value="Genomic_DNA"/>
</dbReference>
<dbReference type="Proteomes" id="UP001447188">
    <property type="component" value="Unassembled WGS sequence"/>
</dbReference>
<protein>
    <recommendedName>
        <fullName evidence="1">Rhodanese domain-containing protein</fullName>
    </recommendedName>
</protein>
<dbReference type="CDD" id="cd01519">
    <property type="entry name" value="RHOD_HSP67B2"/>
    <property type="match status" value="1"/>
</dbReference>
<name>A0ABR3G4R4_9PEZI</name>
<feature type="domain" description="Rhodanese" evidence="1">
    <location>
        <begin position="72"/>
        <end position="164"/>
    </location>
</feature>
<dbReference type="PANTHER" id="PTHR44086">
    <property type="entry name" value="THIOSULFATE SULFURTRANSFERASE RDL2, MITOCHONDRIAL-RELATED"/>
    <property type="match status" value="1"/>
</dbReference>